<organism evidence="1 2">
    <name type="scientific">Leifsonia aquatica</name>
    <name type="common">Corynebacterium aquaticum</name>
    <dbReference type="NCBI Taxonomy" id="144185"/>
    <lineage>
        <taxon>Bacteria</taxon>
        <taxon>Bacillati</taxon>
        <taxon>Actinomycetota</taxon>
        <taxon>Actinomycetes</taxon>
        <taxon>Micrococcales</taxon>
        <taxon>Microbacteriaceae</taxon>
        <taxon>Leifsonia</taxon>
    </lineage>
</organism>
<keyword evidence="2" id="KW-1185">Reference proteome</keyword>
<proteinExistence type="predicted"/>
<evidence type="ECO:0000313" key="2">
    <source>
        <dbReference type="Proteomes" id="UP000538196"/>
    </source>
</evidence>
<evidence type="ECO:0000313" key="1">
    <source>
        <dbReference type="EMBL" id="MBB2967516.1"/>
    </source>
</evidence>
<comment type="caution">
    <text evidence="1">The sequence shown here is derived from an EMBL/GenBank/DDBJ whole genome shotgun (WGS) entry which is preliminary data.</text>
</comment>
<dbReference type="RefSeq" id="WP_021762997.1">
    <property type="nucleotide sequence ID" value="NZ_JACHVP010000002.1"/>
</dbReference>
<protein>
    <submittedName>
        <fullName evidence="1">Uncharacterized protein</fullName>
    </submittedName>
</protein>
<sequence>MEPFEALATLASDHRVRFDGSPSLAAAVREKTPSSRLRPAMNLDGDQVMTPDTVLSRLALSTPLDLLDDPFHLFRRWAALKYLGAFESVLEPFEYHPRLGLSTRTRKVRANQRRVFSEELGIGFAIEAGVRWLANGIPDSIIRTVDVDNIEDTIPGIAGLITSSSNRRPDYIQLRSVPFQPNILLVTALEAKGSKFDNQSLLQLGNASEQLDALTIGGTPVPGLASAAVLNDWSVKVNVLETSWPAGDPLPAVDAAHAFERGPRDGGQTIETFTAAALVTSWATQAAVVGNEAAYRRWSPQRRDERRLPPRDVVQTDVGPIAGVRYVAPILGGLIEAVIGLPVDLDDVLTEAPPEYLLSAQAQRARELRATLQERRTSAGDEPTTVLSSTSDGLVMTLRAL</sequence>
<name>A0A7W4UXN8_LEIAQ</name>
<accession>A0A7W4UXN8</accession>
<reference evidence="1 2" key="1">
    <citation type="submission" date="2020-08" db="EMBL/GenBank/DDBJ databases">
        <title>Sequencing the genomes of 1000 actinobacteria strains.</title>
        <authorList>
            <person name="Klenk H.-P."/>
        </authorList>
    </citation>
    <scope>NUCLEOTIDE SEQUENCE [LARGE SCALE GENOMIC DNA]</scope>
    <source>
        <strain evidence="1 2">DSM 20146</strain>
    </source>
</reference>
<gene>
    <name evidence="1" type="ORF">FHX33_002279</name>
</gene>
<dbReference type="Proteomes" id="UP000538196">
    <property type="component" value="Unassembled WGS sequence"/>
</dbReference>
<dbReference type="AlphaFoldDB" id="A0A7W4UXN8"/>
<dbReference type="EMBL" id="JACHVP010000002">
    <property type="protein sequence ID" value="MBB2967516.1"/>
    <property type="molecule type" value="Genomic_DNA"/>
</dbReference>